<keyword evidence="4" id="KW-0378">Hydrolase</keyword>
<protein>
    <submittedName>
        <fullName evidence="4">UDP-2,4-diacetamido-2,4, 6-trideoxy-beta-L-altropyranose hydrolase</fullName>
    </submittedName>
</protein>
<evidence type="ECO:0000256" key="2">
    <source>
        <dbReference type="PIRSR" id="PIRSR620023-2"/>
    </source>
</evidence>
<name>A0A7W4WG64_9GAMM</name>
<dbReference type="NCBIfam" id="TIGR03590">
    <property type="entry name" value="PseG"/>
    <property type="match status" value="1"/>
</dbReference>
<dbReference type="Proteomes" id="UP000535937">
    <property type="component" value="Unassembled WGS sequence"/>
</dbReference>
<evidence type="ECO:0000259" key="3">
    <source>
        <dbReference type="Pfam" id="PF04101"/>
    </source>
</evidence>
<dbReference type="Gene3D" id="3.40.50.11190">
    <property type="match status" value="1"/>
</dbReference>
<comment type="caution">
    <text evidence="4">The sequence shown here is derived from an EMBL/GenBank/DDBJ whole genome shotgun (WGS) entry which is preliminary data.</text>
</comment>
<reference evidence="4 5" key="1">
    <citation type="submission" date="2020-08" db="EMBL/GenBank/DDBJ databases">
        <title>Genomic Encyclopedia of Type Strains, Phase III (KMG-III): the genomes of soil and plant-associated and newly described type strains.</title>
        <authorList>
            <person name="Whitman W."/>
        </authorList>
    </citation>
    <scope>NUCLEOTIDE SEQUENCE [LARGE SCALE GENOMIC DNA]</scope>
    <source>
        <strain evidence="4 5">CECT 8799</strain>
    </source>
</reference>
<dbReference type="GO" id="GO:0016787">
    <property type="term" value="F:hydrolase activity"/>
    <property type="evidence" value="ECO:0007669"/>
    <property type="project" value="UniProtKB-KW"/>
</dbReference>
<evidence type="ECO:0000313" key="4">
    <source>
        <dbReference type="EMBL" id="MBB3063187.1"/>
    </source>
</evidence>
<feature type="active site" description="Proton acceptor" evidence="1">
    <location>
        <position position="17"/>
    </location>
</feature>
<dbReference type="RefSeq" id="WP_183463136.1">
    <property type="nucleotide sequence ID" value="NZ_JACHWZ010000026.1"/>
</dbReference>
<dbReference type="PANTHER" id="PTHR21015:SF22">
    <property type="entry name" value="GLYCOSYLTRANSFERASE"/>
    <property type="match status" value="1"/>
</dbReference>
<feature type="domain" description="Glycosyl transferase family 28 C-terminal" evidence="3">
    <location>
        <begin position="204"/>
        <end position="337"/>
    </location>
</feature>
<dbReference type="InterPro" id="IPR020023">
    <property type="entry name" value="PseG"/>
</dbReference>
<sequence>MKIAFRADASLQIGSGHVMRCLTLANELTVRGADCHFICREHPGHLIELIRSQGYTTYSLPYKGSVEADLILNSSVIPDSLAHANWLGVTQEQDAEVCSAILKELQPDWLIADHYGLDARWELALKHLYRHLLVVDDLADRPHACDLLLDQNLGREVADYGSLIPEYCRVLVGPKYALLRPEFAGLREYSLQRRKQSRPRNILITMGGVDQPNATGQVLEALKHCSLPADCQITAVIGGQSPWLHDVSVLAAEMPWRTKVLVNISDMAQRMADSDLAIGAAGSTSWERCCLGVPTLMVVLAENQWPGARALQSSQGAQLVGEVSDIREQLPVLLSKLFIGHGLEKMGRMATQLTDGLGVVQVAGLLKRLFAA</sequence>
<evidence type="ECO:0000313" key="5">
    <source>
        <dbReference type="Proteomes" id="UP000535937"/>
    </source>
</evidence>
<dbReference type="SUPFAM" id="SSF53756">
    <property type="entry name" value="UDP-Glycosyltransferase/glycogen phosphorylase"/>
    <property type="match status" value="1"/>
</dbReference>
<gene>
    <name evidence="4" type="ORF">FHS09_004040</name>
</gene>
<keyword evidence="5" id="KW-1185">Reference proteome</keyword>
<dbReference type="InterPro" id="IPR007235">
    <property type="entry name" value="Glyco_trans_28_C"/>
</dbReference>
<dbReference type="GO" id="GO:0016758">
    <property type="term" value="F:hexosyltransferase activity"/>
    <property type="evidence" value="ECO:0007669"/>
    <property type="project" value="InterPro"/>
</dbReference>
<dbReference type="EMBL" id="JACHWZ010000026">
    <property type="protein sequence ID" value="MBB3063187.1"/>
    <property type="molecule type" value="Genomic_DNA"/>
</dbReference>
<evidence type="ECO:0000256" key="1">
    <source>
        <dbReference type="PIRSR" id="PIRSR620023-1"/>
    </source>
</evidence>
<feature type="binding site" evidence="2">
    <location>
        <position position="180"/>
    </location>
    <ligand>
        <name>substrate</name>
    </ligand>
</feature>
<dbReference type="Pfam" id="PF04101">
    <property type="entry name" value="Glyco_tran_28_C"/>
    <property type="match status" value="1"/>
</dbReference>
<feature type="binding site" evidence="2">
    <location>
        <position position="287"/>
    </location>
    <ligand>
        <name>substrate</name>
    </ligand>
</feature>
<organism evidence="4 5">
    <name type="scientific">Microbulbifer rhizosphaerae</name>
    <dbReference type="NCBI Taxonomy" id="1562603"/>
    <lineage>
        <taxon>Bacteria</taxon>
        <taxon>Pseudomonadati</taxon>
        <taxon>Pseudomonadota</taxon>
        <taxon>Gammaproteobacteria</taxon>
        <taxon>Cellvibrionales</taxon>
        <taxon>Microbulbiferaceae</taxon>
        <taxon>Microbulbifer</taxon>
    </lineage>
</organism>
<dbReference type="AlphaFoldDB" id="A0A7W4WG64"/>
<proteinExistence type="predicted"/>
<dbReference type="PANTHER" id="PTHR21015">
    <property type="entry name" value="UDP-N-ACETYLGLUCOSAMINE--N-ACETYLMURAMYL-(PENTAPEPTIDE) PYROPHOSPHORYL-UNDECAPRENOL N-ACETYLGLUCOSAMINE TRANSFERASE 1"/>
    <property type="match status" value="1"/>
</dbReference>
<accession>A0A7W4WG64</accession>
<dbReference type="Gene3D" id="3.40.50.2000">
    <property type="entry name" value="Glycogen Phosphorylase B"/>
    <property type="match status" value="1"/>
</dbReference>